<comment type="caution">
    <text evidence="1">The sequence shown here is derived from an EMBL/GenBank/DDBJ whole genome shotgun (WGS) entry which is preliminary data.</text>
</comment>
<name>A0A0F9I361_9ZZZZ</name>
<dbReference type="AlphaFoldDB" id="A0A0F9I361"/>
<reference evidence="1" key="1">
    <citation type="journal article" date="2015" name="Nature">
        <title>Complex archaea that bridge the gap between prokaryotes and eukaryotes.</title>
        <authorList>
            <person name="Spang A."/>
            <person name="Saw J.H."/>
            <person name="Jorgensen S.L."/>
            <person name="Zaremba-Niedzwiedzka K."/>
            <person name="Martijn J."/>
            <person name="Lind A.E."/>
            <person name="van Eijk R."/>
            <person name="Schleper C."/>
            <person name="Guy L."/>
            <person name="Ettema T.J."/>
        </authorList>
    </citation>
    <scope>NUCLEOTIDE SEQUENCE</scope>
</reference>
<accession>A0A0F9I361</accession>
<dbReference type="EMBL" id="LAZR01013424">
    <property type="protein sequence ID" value="KKM22021.1"/>
    <property type="molecule type" value="Genomic_DNA"/>
</dbReference>
<protein>
    <submittedName>
        <fullName evidence="1">Uncharacterized protein</fullName>
    </submittedName>
</protein>
<evidence type="ECO:0000313" key="1">
    <source>
        <dbReference type="EMBL" id="KKM22021.1"/>
    </source>
</evidence>
<proteinExistence type="predicted"/>
<gene>
    <name evidence="1" type="ORF">LCGC14_1629570</name>
</gene>
<sequence length="101" mass="11511">MELTVLERMAILGLLIPEGDLIYLRAKRDLVEKVGLTADEILEFKVVEADGLMRWDMTIPQGKEVDLSNGEIAMISDVLKKLVEDKKLHENQLSLYEKLVE</sequence>
<organism evidence="1">
    <name type="scientific">marine sediment metagenome</name>
    <dbReference type="NCBI Taxonomy" id="412755"/>
    <lineage>
        <taxon>unclassified sequences</taxon>
        <taxon>metagenomes</taxon>
        <taxon>ecological metagenomes</taxon>
    </lineage>
</organism>